<evidence type="ECO:0000313" key="15">
    <source>
        <dbReference type="Proteomes" id="UP000031866"/>
    </source>
</evidence>
<comment type="similarity">
    <text evidence="2">Belongs to the acylphosphatase family.</text>
</comment>
<dbReference type="Pfam" id="PF01300">
    <property type="entry name" value="Sua5_yciO_yrdC"/>
    <property type="match status" value="1"/>
</dbReference>
<sequence length="766" mass="87282">MRYIVKIYGIVQGVGFRPFVYEKARNFKIRGSVQNIGGAVVIDCLGERENIKQFMFNVIKRPPSIAKIERVECTLIKKDLSTISCLDENKFIIKENIDKKFVIKESAEQKNEMRFVSPDIAVCDECLEDIRNKGNLRYKYAFTNCTQCGPRYSIIKALPYDRQNTTMEDFYMCEECKEEYENPLSRRFHAQPTCCENCGPKLFLTNNRGDQIKCEDTIKETVSLIEEGKILAIKGIGGFHLVCDGRNEQAINLLRSRKQRKDKPLALMAKDIGVIKEICYISDKEEEVISSNKRPIVILKKKYPFILPEAIAPKQNSLGVMLPYTPLHYLLFNEKLDLLVMTSGNISSMPMEYKNEAALEHLNTVADYFLMNDREIYVQVDDSVVKVIGEVEKVIRGARGYRPYSLKTGVKNDIIAVGGQQKSTICVSKNGYTYLSQYLGDLGEFNCYKNFKYVQEHFCNLFDINSDVLACDMHPAYSSTKYAKEKKMRKIEVQHHHAHMVSCMAEHSIYDSVIGIIFDGTGFGLDGSIWGGEFLVGNRRVFKRAGQLKYVNLQGGEQAIKEPWRCASSYLYALGYDPEKIIQEVDNEKIEVVKQALDSKINCFLSSSVGRLFDAVAALCGIRNSISYDGQAAIELENIIDYKIKESYSWDIKEENGIFNIQYKSIMEGILGDIQKKELISKISSRFHNSLIKASCDLVCKLREKEHIDKVVLSGGVFENHYLLKGIYVNLIKQGFKVFYNEQIPTNDEGISFGQLHVADAILEKK</sequence>
<dbReference type="InterPro" id="IPR041440">
    <property type="entry name" value="HypF_C"/>
</dbReference>
<evidence type="ECO:0000256" key="5">
    <source>
        <dbReference type="ARBA" id="ARBA00022723"/>
    </source>
</evidence>
<dbReference type="InterPro" id="IPR006070">
    <property type="entry name" value="Sua5-like_dom"/>
</dbReference>
<keyword evidence="6" id="KW-0863">Zinc-finger</keyword>
<dbReference type="Gene3D" id="3.30.420.360">
    <property type="match status" value="1"/>
</dbReference>
<organism evidence="14 15">
    <name type="scientific">Clostridium beijerinckii</name>
    <name type="common">Clostridium MP</name>
    <dbReference type="NCBI Taxonomy" id="1520"/>
    <lineage>
        <taxon>Bacteria</taxon>
        <taxon>Bacillati</taxon>
        <taxon>Bacillota</taxon>
        <taxon>Clostridia</taxon>
        <taxon>Eubacteriales</taxon>
        <taxon>Clostridiaceae</taxon>
        <taxon>Clostridium</taxon>
    </lineage>
</organism>
<dbReference type="PROSITE" id="PS00150">
    <property type="entry name" value="ACYLPHOSPHATASE_1"/>
    <property type="match status" value="1"/>
</dbReference>
<dbReference type="PROSITE" id="PS51163">
    <property type="entry name" value="YRDC"/>
    <property type="match status" value="1"/>
</dbReference>
<dbReference type="InterPro" id="IPR055128">
    <property type="entry name" value="HypF_C_2"/>
</dbReference>
<dbReference type="PIRSF" id="PIRSF006256">
    <property type="entry name" value="CMPcnvr_hdrg_mat"/>
    <property type="match status" value="1"/>
</dbReference>
<dbReference type="SUPFAM" id="SSF55821">
    <property type="entry name" value="YrdC/RibB"/>
    <property type="match status" value="1"/>
</dbReference>
<dbReference type="Gene3D" id="3.90.870.50">
    <property type="match status" value="1"/>
</dbReference>
<dbReference type="Pfam" id="PF07503">
    <property type="entry name" value="zf-HYPF"/>
    <property type="match status" value="2"/>
</dbReference>
<dbReference type="InterPro" id="IPR017945">
    <property type="entry name" value="DHBP_synth_RibB-like_a/b_dom"/>
</dbReference>
<dbReference type="UniPathway" id="UPA00335"/>
<dbReference type="InterPro" id="IPR001792">
    <property type="entry name" value="Acylphosphatase-like_dom"/>
</dbReference>
<dbReference type="AlphaFoldDB" id="A0A0B5QPK7"/>
<dbReference type="KEGG" id="cbei:LF65_03395"/>
<keyword evidence="7" id="KW-0862">Zinc</keyword>
<evidence type="ECO:0000256" key="9">
    <source>
        <dbReference type="ARBA" id="ARBA00048220"/>
    </source>
</evidence>
<gene>
    <name evidence="14" type="ORF">LF65_03395</name>
</gene>
<dbReference type="NCBIfam" id="TIGR00143">
    <property type="entry name" value="hypF"/>
    <property type="match status" value="1"/>
</dbReference>
<keyword evidence="11" id="KW-0378">Hydrolase</keyword>
<dbReference type="GO" id="GO:0003998">
    <property type="term" value="F:acylphosphatase activity"/>
    <property type="evidence" value="ECO:0007669"/>
    <property type="project" value="UniProtKB-EC"/>
</dbReference>
<dbReference type="PANTHER" id="PTHR42959:SF1">
    <property type="entry name" value="CARBAMOYLTRANSFERASE HYPF"/>
    <property type="match status" value="1"/>
</dbReference>
<name>A0A0B5QPK7_CLOBE</name>
<dbReference type="Pfam" id="PF17788">
    <property type="entry name" value="HypF_C"/>
    <property type="match status" value="1"/>
</dbReference>
<evidence type="ECO:0000313" key="14">
    <source>
        <dbReference type="EMBL" id="AJG99957.1"/>
    </source>
</evidence>
<dbReference type="RefSeq" id="WP_041897407.1">
    <property type="nucleotide sequence ID" value="NZ_CP010086.2"/>
</dbReference>
<dbReference type="Pfam" id="PF22521">
    <property type="entry name" value="HypF_C_2"/>
    <property type="match status" value="1"/>
</dbReference>
<dbReference type="PROSITE" id="PS51160">
    <property type="entry name" value="ACYLPHOSPHATASE_3"/>
    <property type="match status" value="1"/>
</dbReference>
<evidence type="ECO:0000256" key="8">
    <source>
        <dbReference type="ARBA" id="ARBA00047645"/>
    </source>
</evidence>
<dbReference type="PANTHER" id="PTHR42959">
    <property type="entry name" value="CARBAMOYLTRANSFERASE"/>
    <property type="match status" value="1"/>
</dbReference>
<keyword evidence="5" id="KW-0479">Metal-binding</keyword>
<proteinExistence type="inferred from homology"/>
<dbReference type="InterPro" id="IPR004421">
    <property type="entry name" value="Carbamoyltransferase_HypF"/>
</dbReference>
<dbReference type="GO" id="GO:0016743">
    <property type="term" value="F:carboxyl- or carbamoyltransferase activity"/>
    <property type="evidence" value="ECO:0007669"/>
    <property type="project" value="UniProtKB-UniRule"/>
</dbReference>
<dbReference type="GO" id="GO:0008270">
    <property type="term" value="F:zinc ion binding"/>
    <property type="evidence" value="ECO:0007669"/>
    <property type="project" value="UniProtKB-KW"/>
</dbReference>
<dbReference type="InterPro" id="IPR017968">
    <property type="entry name" value="Acylphosphatase_CS"/>
</dbReference>
<dbReference type="Gene3D" id="3.30.110.120">
    <property type="match status" value="1"/>
</dbReference>
<evidence type="ECO:0000256" key="3">
    <source>
        <dbReference type="ARBA" id="ARBA00008097"/>
    </source>
</evidence>
<comment type="catalytic activity">
    <reaction evidence="8 11">
        <text>an acyl phosphate + H2O = a carboxylate + phosphate + H(+)</text>
        <dbReference type="Rhea" id="RHEA:14965"/>
        <dbReference type="ChEBI" id="CHEBI:15377"/>
        <dbReference type="ChEBI" id="CHEBI:15378"/>
        <dbReference type="ChEBI" id="CHEBI:29067"/>
        <dbReference type="ChEBI" id="CHEBI:43474"/>
        <dbReference type="ChEBI" id="CHEBI:59918"/>
        <dbReference type="EC" id="3.6.1.7"/>
    </reaction>
</comment>
<dbReference type="FunFam" id="3.30.420.40:FF:000124">
    <property type="entry name" value="Carbamoyltransferase HypF"/>
    <property type="match status" value="1"/>
</dbReference>
<evidence type="ECO:0000256" key="11">
    <source>
        <dbReference type="PROSITE-ProRule" id="PRU00520"/>
    </source>
</evidence>
<evidence type="ECO:0000259" key="13">
    <source>
        <dbReference type="PROSITE" id="PS51163"/>
    </source>
</evidence>
<evidence type="ECO:0000256" key="1">
    <source>
        <dbReference type="ARBA" id="ARBA00004711"/>
    </source>
</evidence>
<comment type="pathway">
    <text evidence="1">Protein modification; [NiFe] hydrogenase maturation.</text>
</comment>
<comment type="catalytic activity">
    <reaction evidence="9">
        <text>C-terminal L-cysteinyl-[HypE protein] + carbamoyl phosphate + ATP + H2O = C-terminal S-carboxamide-L-cysteinyl-[HypE protein] + AMP + phosphate + diphosphate + H(+)</text>
        <dbReference type="Rhea" id="RHEA:55636"/>
        <dbReference type="Rhea" id="RHEA-COMP:14247"/>
        <dbReference type="Rhea" id="RHEA-COMP:14392"/>
        <dbReference type="ChEBI" id="CHEBI:15377"/>
        <dbReference type="ChEBI" id="CHEBI:15378"/>
        <dbReference type="ChEBI" id="CHEBI:30616"/>
        <dbReference type="ChEBI" id="CHEBI:33019"/>
        <dbReference type="ChEBI" id="CHEBI:43474"/>
        <dbReference type="ChEBI" id="CHEBI:58228"/>
        <dbReference type="ChEBI" id="CHEBI:76913"/>
        <dbReference type="ChEBI" id="CHEBI:139126"/>
        <dbReference type="ChEBI" id="CHEBI:456215"/>
    </reaction>
</comment>
<feature type="active site" evidence="11">
    <location>
        <position position="35"/>
    </location>
</feature>
<evidence type="ECO:0000259" key="12">
    <source>
        <dbReference type="PROSITE" id="PS51160"/>
    </source>
</evidence>
<dbReference type="InterPro" id="IPR011125">
    <property type="entry name" value="Znf_HypF"/>
</dbReference>
<evidence type="ECO:0000256" key="10">
    <source>
        <dbReference type="PIRNR" id="PIRNR006256"/>
    </source>
</evidence>
<comment type="similarity">
    <text evidence="3 10">Belongs to the carbamoyltransferase HypF family.</text>
</comment>
<evidence type="ECO:0000256" key="4">
    <source>
        <dbReference type="ARBA" id="ARBA00022598"/>
    </source>
</evidence>
<dbReference type="InterPro" id="IPR043129">
    <property type="entry name" value="ATPase_NBD"/>
</dbReference>
<dbReference type="EMBL" id="CP010086">
    <property type="protein sequence ID" value="AJG99957.1"/>
    <property type="molecule type" value="Genomic_DNA"/>
</dbReference>
<dbReference type="STRING" id="1520.LF65_03395"/>
<dbReference type="GO" id="GO:0051604">
    <property type="term" value="P:protein maturation"/>
    <property type="evidence" value="ECO:0007669"/>
    <property type="project" value="TreeGrafter"/>
</dbReference>
<protein>
    <recommendedName>
        <fullName evidence="10">Carbamoyltransferase</fullName>
        <ecNumber evidence="10">6.2.-.-</ecNumber>
    </recommendedName>
</protein>
<dbReference type="Proteomes" id="UP000031866">
    <property type="component" value="Chromosome"/>
</dbReference>
<dbReference type="InterPro" id="IPR051060">
    <property type="entry name" value="Carbamoyltrans_HypF-like"/>
</dbReference>
<reference evidence="15" key="1">
    <citation type="submission" date="2014-12" db="EMBL/GenBank/DDBJ databases">
        <title>Genome sequence of Clostridium beijerinckii strain 59B.</title>
        <authorList>
            <person name="Little G.T."/>
            <person name="Minton N.P."/>
        </authorList>
    </citation>
    <scope>NUCLEOTIDE SEQUENCE [LARGE SCALE GENOMIC DNA]</scope>
    <source>
        <strain evidence="15">59B</strain>
    </source>
</reference>
<dbReference type="GO" id="GO:0003725">
    <property type="term" value="F:double-stranded RNA binding"/>
    <property type="evidence" value="ECO:0007669"/>
    <property type="project" value="InterPro"/>
</dbReference>
<dbReference type="SUPFAM" id="SSF53067">
    <property type="entry name" value="Actin-like ATPase domain"/>
    <property type="match status" value="1"/>
</dbReference>
<dbReference type="OrthoDB" id="9808093at2"/>
<dbReference type="SUPFAM" id="SSF54975">
    <property type="entry name" value="Acylphosphatase/BLUF domain-like"/>
    <property type="match status" value="1"/>
</dbReference>
<evidence type="ECO:0000256" key="6">
    <source>
        <dbReference type="ARBA" id="ARBA00022771"/>
    </source>
</evidence>
<evidence type="ECO:0000256" key="7">
    <source>
        <dbReference type="ARBA" id="ARBA00022833"/>
    </source>
</evidence>
<evidence type="ECO:0000256" key="2">
    <source>
        <dbReference type="ARBA" id="ARBA00005614"/>
    </source>
</evidence>
<feature type="domain" description="YrdC-like" evidence="13">
    <location>
        <begin position="215"/>
        <end position="400"/>
    </location>
</feature>
<dbReference type="InterPro" id="IPR036046">
    <property type="entry name" value="Acylphosphatase-like_dom_sf"/>
</dbReference>
<dbReference type="Gene3D" id="3.30.420.40">
    <property type="match status" value="1"/>
</dbReference>
<dbReference type="GO" id="GO:0016874">
    <property type="term" value="F:ligase activity"/>
    <property type="evidence" value="ECO:0007669"/>
    <property type="project" value="UniProtKB-UniRule"/>
</dbReference>
<dbReference type="EC" id="6.2.-.-" evidence="10"/>
<feature type="active site" evidence="11">
    <location>
        <position position="17"/>
    </location>
</feature>
<dbReference type="Pfam" id="PF00708">
    <property type="entry name" value="Acylphosphatase"/>
    <property type="match status" value="1"/>
</dbReference>
<feature type="domain" description="Acylphosphatase-like" evidence="12">
    <location>
        <begin position="2"/>
        <end position="95"/>
    </location>
</feature>
<keyword evidence="4" id="KW-0436">Ligase</keyword>
<accession>A0A0B5QPK7</accession>